<dbReference type="Pfam" id="PF17775">
    <property type="entry name" value="YchJ_M-like"/>
    <property type="match status" value="1"/>
</dbReference>
<dbReference type="EMBL" id="AXZL01000067">
    <property type="protein sequence ID" value="ESE41017.1"/>
    <property type="molecule type" value="Genomic_DNA"/>
</dbReference>
<dbReference type="Gene3D" id="3.10.450.50">
    <property type="match status" value="1"/>
</dbReference>
<dbReference type="SUPFAM" id="SSF54427">
    <property type="entry name" value="NTF2-like"/>
    <property type="match status" value="1"/>
</dbReference>
<dbReference type="HAMAP" id="MF_00612">
    <property type="entry name" value="UPF0225"/>
    <property type="match status" value="1"/>
</dbReference>
<dbReference type="InterPro" id="IPR023006">
    <property type="entry name" value="YchJ-like"/>
</dbReference>
<evidence type="ECO:0000313" key="4">
    <source>
        <dbReference type="EMBL" id="ESE41017.1"/>
    </source>
</evidence>
<comment type="similarity">
    <text evidence="1 2">Belongs to the UPF0225 family.</text>
</comment>
<dbReference type="PANTHER" id="PTHR33747:SF1">
    <property type="entry name" value="ADENYLATE CYCLASE-ASSOCIATED CAP C-TERMINAL DOMAIN-CONTAINING PROTEIN"/>
    <property type="match status" value="1"/>
</dbReference>
<comment type="caution">
    <text evidence="4">The sequence shown here is derived from an EMBL/GenBank/DDBJ whole genome shotgun (WGS) entry which is preliminary data.</text>
</comment>
<dbReference type="InterPro" id="IPR032710">
    <property type="entry name" value="NTF2-like_dom_sf"/>
</dbReference>
<dbReference type="Proteomes" id="UP000017548">
    <property type="component" value="Unassembled WGS sequence"/>
</dbReference>
<feature type="domain" description="YchJ-like middle NTF2-like" evidence="3">
    <location>
        <begin position="37"/>
        <end position="137"/>
    </location>
</feature>
<dbReference type="PANTHER" id="PTHR33747">
    <property type="entry name" value="UPF0225 PROTEIN SCO1677"/>
    <property type="match status" value="1"/>
</dbReference>
<dbReference type="NCBIfam" id="NF002486">
    <property type="entry name" value="PRK01752.1"/>
    <property type="match status" value="1"/>
</dbReference>
<name>A0ABN0PLW1_9GAMM</name>
<dbReference type="SUPFAM" id="SSF103642">
    <property type="entry name" value="Sec-C motif"/>
    <property type="match status" value="1"/>
</dbReference>
<proteinExistence type="inferred from homology"/>
<accession>A0ABN0PLW1</accession>
<gene>
    <name evidence="4" type="ORF">SHD_2222</name>
</gene>
<evidence type="ECO:0000259" key="3">
    <source>
        <dbReference type="Pfam" id="PF17775"/>
    </source>
</evidence>
<reference evidence="4 5" key="1">
    <citation type="journal article" date="2013" name="Genome Announc.">
        <title>Draft Genome Sequence of Shewanella decolorationis S12, a Dye-Degrading Bacterium Isolated from a Wastewater Treatment Plant.</title>
        <authorList>
            <person name="Xu M."/>
            <person name="Fang Y."/>
            <person name="Liu J."/>
            <person name="Chen X."/>
            <person name="Sun G."/>
            <person name="Guo J."/>
            <person name="Hua Z."/>
            <person name="Tu Q."/>
            <person name="Wu L."/>
            <person name="Zhou J."/>
            <person name="Liu X."/>
        </authorList>
    </citation>
    <scope>NUCLEOTIDE SEQUENCE [LARGE SCALE GENOMIC DNA]</scope>
    <source>
        <strain evidence="4 5">S12</strain>
    </source>
</reference>
<keyword evidence="5" id="KW-1185">Reference proteome</keyword>
<sequence>MNITPDKNCSCGSQKSYQDCCQALHLGLDSGAQLASSAEQLMRSRYCAFVLKNFDYIIKTHHADYLDGLTLEQLQQGPHPQWLGLDVLSADETIHPDGSKHGTVTFKAWYKMSGAIDAIYERSEFIFEQGCWFYTKGHQMHAKLPGRNDPCVCHSGKKFKQCCMKD</sequence>
<organism evidence="4 5">
    <name type="scientific">Shewanella decolorationis S12</name>
    <dbReference type="NCBI Taxonomy" id="1353536"/>
    <lineage>
        <taxon>Bacteria</taxon>
        <taxon>Pseudomonadati</taxon>
        <taxon>Pseudomonadota</taxon>
        <taxon>Gammaproteobacteria</taxon>
        <taxon>Alteromonadales</taxon>
        <taxon>Shewanellaceae</taxon>
        <taxon>Shewanella</taxon>
    </lineage>
</organism>
<dbReference type="InterPro" id="IPR004027">
    <property type="entry name" value="SEC_C_motif"/>
</dbReference>
<evidence type="ECO:0000256" key="1">
    <source>
        <dbReference type="ARBA" id="ARBA00010839"/>
    </source>
</evidence>
<dbReference type="InterPro" id="IPR048469">
    <property type="entry name" value="YchJ-like_M"/>
</dbReference>
<protein>
    <recommendedName>
        <fullName evidence="2">UPF0225 protein SHD_2222</fullName>
    </recommendedName>
</protein>
<dbReference type="Pfam" id="PF02810">
    <property type="entry name" value="SEC-C"/>
    <property type="match status" value="1"/>
</dbReference>
<evidence type="ECO:0000313" key="5">
    <source>
        <dbReference type="Proteomes" id="UP000017548"/>
    </source>
</evidence>
<evidence type="ECO:0000256" key="2">
    <source>
        <dbReference type="HAMAP-Rule" id="MF_00612"/>
    </source>
</evidence>